<dbReference type="EMBL" id="LAZR01000150">
    <property type="protein sequence ID" value="KKN86265.1"/>
    <property type="molecule type" value="Genomic_DNA"/>
</dbReference>
<comment type="caution">
    <text evidence="1">The sequence shown here is derived from an EMBL/GenBank/DDBJ whole genome shotgun (WGS) entry which is preliminary data.</text>
</comment>
<protein>
    <submittedName>
        <fullName evidence="1">Uncharacterized protein</fullName>
    </submittedName>
</protein>
<organism evidence="1">
    <name type="scientific">marine sediment metagenome</name>
    <dbReference type="NCBI Taxonomy" id="412755"/>
    <lineage>
        <taxon>unclassified sequences</taxon>
        <taxon>metagenomes</taxon>
        <taxon>ecological metagenomes</taxon>
    </lineage>
</organism>
<dbReference type="AlphaFoldDB" id="A0A0F9TZ57"/>
<reference evidence="1" key="1">
    <citation type="journal article" date="2015" name="Nature">
        <title>Complex archaea that bridge the gap between prokaryotes and eukaryotes.</title>
        <authorList>
            <person name="Spang A."/>
            <person name="Saw J.H."/>
            <person name="Jorgensen S.L."/>
            <person name="Zaremba-Niedzwiedzka K."/>
            <person name="Martijn J."/>
            <person name="Lind A.E."/>
            <person name="van Eijk R."/>
            <person name="Schleper C."/>
            <person name="Guy L."/>
            <person name="Ettema T.J."/>
        </authorList>
    </citation>
    <scope>NUCLEOTIDE SEQUENCE</scope>
</reference>
<evidence type="ECO:0000313" key="1">
    <source>
        <dbReference type="EMBL" id="KKN86265.1"/>
    </source>
</evidence>
<gene>
    <name evidence="1" type="ORF">LCGC14_0271340</name>
</gene>
<sequence>MAEEFEFELVFALPEGEHDAFGLSDAVFEAGFEDALVGTGQAGLVGVELEVEGDDAEVVILDAARALIKALPQGTVLREVRPDLVSLADVAEKLEVKRQALQQRKMPLPVSGGLYRIDEMLAAVMEASKPKKGQRRPRMNIVAASKWFRAGMAARKVNAQLTMCEIDPATIERSPRAEREEPVFLRP</sequence>
<name>A0A0F9TZ57_9ZZZZ</name>
<proteinExistence type="predicted"/>
<accession>A0A0F9TZ57</accession>